<feature type="compositionally biased region" description="Basic and acidic residues" evidence="1">
    <location>
        <begin position="20"/>
        <end position="39"/>
    </location>
</feature>
<dbReference type="Proteomes" id="UP000194236">
    <property type="component" value="Unassembled WGS sequence"/>
</dbReference>
<proteinExistence type="predicted"/>
<gene>
    <name evidence="2" type="ORF">BLA29_014798</name>
</gene>
<keyword evidence="3" id="KW-1185">Reference proteome</keyword>
<dbReference type="AlphaFoldDB" id="A0A1Y3BNQ5"/>
<dbReference type="EMBL" id="MUJZ01012868">
    <property type="protein sequence ID" value="OTF81568.1"/>
    <property type="molecule type" value="Genomic_DNA"/>
</dbReference>
<name>A0A1Y3BNQ5_EURMA</name>
<sequence>MPKHSSKQTEKELLSSIQKQRKETAEAAKKMMTVKENKTESISYKILASKTDQKDDQIGTTS</sequence>
<feature type="non-terminal residue" evidence="2">
    <location>
        <position position="62"/>
    </location>
</feature>
<accession>A0A1Y3BNQ5</accession>
<organism evidence="2 3">
    <name type="scientific">Euroglyphus maynei</name>
    <name type="common">Mayne's house dust mite</name>
    <dbReference type="NCBI Taxonomy" id="6958"/>
    <lineage>
        <taxon>Eukaryota</taxon>
        <taxon>Metazoa</taxon>
        <taxon>Ecdysozoa</taxon>
        <taxon>Arthropoda</taxon>
        <taxon>Chelicerata</taxon>
        <taxon>Arachnida</taxon>
        <taxon>Acari</taxon>
        <taxon>Acariformes</taxon>
        <taxon>Sarcoptiformes</taxon>
        <taxon>Astigmata</taxon>
        <taxon>Psoroptidia</taxon>
        <taxon>Analgoidea</taxon>
        <taxon>Pyroglyphidae</taxon>
        <taxon>Pyroglyphinae</taxon>
        <taxon>Euroglyphus</taxon>
    </lineage>
</organism>
<comment type="caution">
    <text evidence="2">The sequence shown here is derived from an EMBL/GenBank/DDBJ whole genome shotgun (WGS) entry which is preliminary data.</text>
</comment>
<reference evidence="2 3" key="1">
    <citation type="submission" date="2017-03" db="EMBL/GenBank/DDBJ databases">
        <title>Genome Survey of Euroglyphus maynei.</title>
        <authorList>
            <person name="Arlian L.G."/>
            <person name="Morgan M.S."/>
            <person name="Rider S.D."/>
        </authorList>
    </citation>
    <scope>NUCLEOTIDE SEQUENCE [LARGE SCALE GENOMIC DNA]</scope>
    <source>
        <strain evidence="2">Arlian Lab</strain>
        <tissue evidence="2">Whole body</tissue>
    </source>
</reference>
<protein>
    <submittedName>
        <fullName evidence="2">Uncharacterized protein</fullName>
    </submittedName>
</protein>
<evidence type="ECO:0000256" key="1">
    <source>
        <dbReference type="SAM" id="MobiDB-lite"/>
    </source>
</evidence>
<evidence type="ECO:0000313" key="2">
    <source>
        <dbReference type="EMBL" id="OTF81568.1"/>
    </source>
</evidence>
<feature type="region of interest" description="Disordered" evidence="1">
    <location>
        <begin position="1"/>
        <end position="43"/>
    </location>
</feature>
<evidence type="ECO:0000313" key="3">
    <source>
        <dbReference type="Proteomes" id="UP000194236"/>
    </source>
</evidence>